<dbReference type="SUPFAM" id="SSF56784">
    <property type="entry name" value="HAD-like"/>
    <property type="match status" value="1"/>
</dbReference>
<evidence type="ECO:0000313" key="6">
    <source>
        <dbReference type="EMBL" id="CAK70449.1"/>
    </source>
</evidence>
<accession>A0CI32</accession>
<dbReference type="Pfam" id="PF04571">
    <property type="entry name" value="Lipin_N"/>
    <property type="match status" value="1"/>
</dbReference>
<evidence type="ECO:0000256" key="1">
    <source>
        <dbReference type="ARBA" id="ARBA00001946"/>
    </source>
</evidence>
<proteinExistence type="inferred from homology"/>
<dbReference type="InterPro" id="IPR013209">
    <property type="entry name" value="LNS2"/>
</dbReference>
<dbReference type="KEGG" id="ptm:GSPATT00038553001"/>
<evidence type="ECO:0000259" key="5">
    <source>
        <dbReference type="SMART" id="SM00775"/>
    </source>
</evidence>
<dbReference type="Gene3D" id="3.40.50.1000">
    <property type="entry name" value="HAD superfamily/HAD-like"/>
    <property type="match status" value="1"/>
</dbReference>
<keyword evidence="7" id="KW-1185">Reference proteome</keyword>
<dbReference type="OrthoDB" id="4567at2759"/>
<dbReference type="InterPro" id="IPR036412">
    <property type="entry name" value="HAD-like_sf"/>
</dbReference>
<dbReference type="SMART" id="SM00775">
    <property type="entry name" value="LNS2"/>
    <property type="match status" value="1"/>
</dbReference>
<name>A0CI32_PARTE</name>
<dbReference type="InterPro" id="IPR023214">
    <property type="entry name" value="HAD_sf"/>
</dbReference>
<dbReference type="OMA" id="DTYSTMS"/>
<comment type="cofactor">
    <cofactor evidence="1">
        <name>Mg(2+)</name>
        <dbReference type="ChEBI" id="CHEBI:18420"/>
    </cofactor>
</comment>
<gene>
    <name evidence="6" type="ORF">GSPATT00038553001</name>
</gene>
<dbReference type="InterPro" id="IPR031703">
    <property type="entry name" value="Lipin_mid"/>
</dbReference>
<keyword evidence="4" id="KW-0378">Hydrolase</keyword>
<organism evidence="6 7">
    <name type="scientific">Paramecium tetraurelia</name>
    <dbReference type="NCBI Taxonomy" id="5888"/>
    <lineage>
        <taxon>Eukaryota</taxon>
        <taxon>Sar</taxon>
        <taxon>Alveolata</taxon>
        <taxon>Ciliophora</taxon>
        <taxon>Intramacronucleata</taxon>
        <taxon>Oligohymenophorea</taxon>
        <taxon>Peniculida</taxon>
        <taxon>Parameciidae</taxon>
        <taxon>Paramecium</taxon>
    </lineage>
</organism>
<dbReference type="EMBL" id="CT868082">
    <property type="protein sequence ID" value="CAK70449.1"/>
    <property type="molecule type" value="Genomic_DNA"/>
</dbReference>
<dbReference type="PANTHER" id="PTHR12181">
    <property type="entry name" value="LIPIN"/>
    <property type="match status" value="1"/>
</dbReference>
<dbReference type="FunCoup" id="A0CI32">
    <property type="interactions" value="218"/>
</dbReference>
<reference evidence="6 7" key="1">
    <citation type="journal article" date="2006" name="Nature">
        <title>Global trends of whole-genome duplications revealed by the ciliate Paramecium tetraurelia.</title>
        <authorList>
            <consortium name="Genoscope"/>
            <person name="Aury J.-M."/>
            <person name="Jaillon O."/>
            <person name="Duret L."/>
            <person name="Noel B."/>
            <person name="Jubin C."/>
            <person name="Porcel B.M."/>
            <person name="Segurens B."/>
            <person name="Daubin V."/>
            <person name="Anthouard V."/>
            <person name="Aiach N."/>
            <person name="Arnaiz O."/>
            <person name="Billaut A."/>
            <person name="Beisson J."/>
            <person name="Blanc I."/>
            <person name="Bouhouche K."/>
            <person name="Camara F."/>
            <person name="Duharcourt S."/>
            <person name="Guigo R."/>
            <person name="Gogendeau D."/>
            <person name="Katinka M."/>
            <person name="Keller A.-M."/>
            <person name="Kissmehl R."/>
            <person name="Klotz C."/>
            <person name="Koll F."/>
            <person name="Le Moue A."/>
            <person name="Lepere C."/>
            <person name="Malinsky S."/>
            <person name="Nowacki M."/>
            <person name="Nowak J.K."/>
            <person name="Plattner H."/>
            <person name="Poulain J."/>
            <person name="Ruiz F."/>
            <person name="Serrano V."/>
            <person name="Zagulski M."/>
            <person name="Dessen P."/>
            <person name="Betermier M."/>
            <person name="Weissenbach J."/>
            <person name="Scarpelli C."/>
            <person name="Schachter V."/>
            <person name="Sperling L."/>
            <person name="Meyer E."/>
            <person name="Cohen J."/>
            <person name="Wincker P."/>
        </authorList>
    </citation>
    <scope>NUCLEOTIDE SEQUENCE [LARGE SCALE GENOMIC DNA]</scope>
    <source>
        <strain evidence="6 7">Stock d4-2</strain>
    </source>
</reference>
<dbReference type="FunFam" id="3.40.50.1000:FF:000515">
    <property type="match status" value="1"/>
</dbReference>
<comment type="similarity">
    <text evidence="2">Belongs to the lipin family.</text>
</comment>
<dbReference type="HOGENOM" id="CLU_424216_0_0_1"/>
<evidence type="ECO:0000313" key="7">
    <source>
        <dbReference type="Proteomes" id="UP000000600"/>
    </source>
</evidence>
<dbReference type="STRING" id="5888.A0CI32"/>
<evidence type="ECO:0000256" key="3">
    <source>
        <dbReference type="ARBA" id="ARBA00012638"/>
    </source>
</evidence>
<dbReference type="InParanoid" id="A0CI32"/>
<feature type="domain" description="LNS2/PITP" evidence="5">
    <location>
        <begin position="429"/>
        <end position="584"/>
    </location>
</feature>
<dbReference type="RefSeq" id="XP_001437846.1">
    <property type="nucleotide sequence ID" value="XM_001437809.1"/>
</dbReference>
<dbReference type="Proteomes" id="UP000000600">
    <property type="component" value="Unassembled WGS sequence"/>
</dbReference>
<dbReference type="GO" id="GO:0008195">
    <property type="term" value="F:phosphatidate phosphatase activity"/>
    <property type="evidence" value="ECO:0000318"/>
    <property type="project" value="GO_Central"/>
</dbReference>
<dbReference type="Pfam" id="PF16876">
    <property type="entry name" value="Lipin_mid"/>
    <property type="match status" value="1"/>
</dbReference>
<dbReference type="EC" id="3.1.3.4" evidence="3"/>
<dbReference type="AlphaFoldDB" id="A0CI32"/>
<dbReference type="GO" id="GO:0006629">
    <property type="term" value="P:lipid metabolic process"/>
    <property type="evidence" value="ECO:0000318"/>
    <property type="project" value="GO_Central"/>
</dbReference>
<evidence type="ECO:0000256" key="2">
    <source>
        <dbReference type="ARBA" id="ARBA00005476"/>
    </source>
</evidence>
<dbReference type="InterPro" id="IPR031315">
    <property type="entry name" value="LNS2/PITP"/>
</dbReference>
<sequence>MTSITQKIISKLDPRQYYLSGCIDIIVVEQHNGSLKSTPFHVRFGKYDGQDYQVDIIVNDKLTDVKMRLGKEGSAYFEKSSYSSGYQSDDTFSEKISYNFYITQHRLFDEASEFRQSHYYKKPDDLFNSDKKNSNWLQTLKFWGKGTNSKKDEGIKIETPNNLKEFQQVDTSSLRLSQLQLQKQFQSQQSDKHIQTNDYEKDNITCSDRETLSPRQSVIELSLCGQYQISQQNLTQTQRFQLFEQHKISFSAFEKDSLKIINHKDLVFKIGDKFFSREAGLIQLLAKQVFAQDMVIDSLDQQKKQNTQQQQQWYSVLFGKKKGSDQIEQNNNTQRINNNEQTQKQHQQFKSQDRLRKLSENSIDTYSTMSIQKRRKSQRPILKPNSSILKQLGLKKGNNKITYRICIPKKSDIVELHGTIYFYDQKTKLVISDIDGTITKSDILGQLMPKLGTDWNHDGVANLYQNIQSMGYKIIYLTARAIGQADQTKDFIQNLQQNNTKLPKGPIILSPDSLFPAFKREVIDRTPELFKITALKEIRNLFIGESPFYCGFGNRLTDSTAYQAVNVDISRIFIIDPDSNIQKYNTDEITTYVEMNKDIHLYFPPVDEVEYQCQNFWKIPICDNVEINYQ</sequence>
<dbReference type="InterPro" id="IPR026058">
    <property type="entry name" value="LIPIN"/>
</dbReference>
<dbReference type="PANTHER" id="PTHR12181:SF12">
    <property type="entry name" value="PHOSPHATIDATE PHOSPHATASE"/>
    <property type="match status" value="1"/>
</dbReference>
<dbReference type="Pfam" id="PF08235">
    <property type="entry name" value="LNS2"/>
    <property type="match status" value="1"/>
</dbReference>
<protein>
    <recommendedName>
        <fullName evidence="3">phosphatidate phosphatase</fullName>
        <ecNumber evidence="3">3.1.3.4</ecNumber>
    </recommendedName>
</protein>
<evidence type="ECO:0000256" key="4">
    <source>
        <dbReference type="ARBA" id="ARBA00022801"/>
    </source>
</evidence>
<dbReference type="GeneID" id="5023631"/>
<dbReference type="InterPro" id="IPR007651">
    <property type="entry name" value="Lipin_N"/>
</dbReference>
<dbReference type="eggNOG" id="KOG2116">
    <property type="taxonomic scope" value="Eukaryota"/>
</dbReference>